<evidence type="ECO:0000313" key="3">
    <source>
        <dbReference type="EMBL" id="HHR40643.1"/>
    </source>
</evidence>
<sequence length="111" mass="12665">MGPPMFNMMLWMYFPIILVSILLIVMPLIFHPHPKTATAEMIGLTEEEKNVVEFLKANRGMAEQRDISKSLGLTRLKTHRIVSSLRKRGVVEVKPHGRTNVVMLKNIREAA</sequence>
<keyword evidence="1" id="KW-0472">Membrane</keyword>
<gene>
    <name evidence="3" type="ORF">ENM42_02315</name>
</gene>
<evidence type="ECO:0000256" key="1">
    <source>
        <dbReference type="SAM" id="Phobius"/>
    </source>
</evidence>
<protein>
    <recommendedName>
        <fullName evidence="2">DUF7343 domain-containing protein</fullName>
    </recommendedName>
</protein>
<dbReference type="EMBL" id="DRXS01000126">
    <property type="protein sequence ID" value="HHR40643.1"/>
    <property type="molecule type" value="Genomic_DNA"/>
</dbReference>
<reference evidence="3" key="1">
    <citation type="journal article" date="2020" name="mSystems">
        <title>Genome- and Community-Level Interaction Insights into Carbon Utilization and Element Cycling Functions of Hydrothermarchaeota in Hydrothermal Sediment.</title>
        <authorList>
            <person name="Zhou Z."/>
            <person name="Liu Y."/>
            <person name="Xu W."/>
            <person name="Pan J."/>
            <person name="Luo Z.H."/>
            <person name="Li M."/>
        </authorList>
    </citation>
    <scope>NUCLEOTIDE SEQUENCE [LARGE SCALE GENOMIC DNA]</scope>
    <source>
        <strain evidence="3">SpSt-1084</strain>
    </source>
</reference>
<proteinExistence type="predicted"/>
<keyword evidence="1" id="KW-1133">Transmembrane helix</keyword>
<dbReference type="InterPro" id="IPR036388">
    <property type="entry name" value="WH-like_DNA-bd_sf"/>
</dbReference>
<dbReference type="Gene3D" id="1.10.10.10">
    <property type="entry name" value="Winged helix-like DNA-binding domain superfamily/Winged helix DNA-binding domain"/>
    <property type="match status" value="1"/>
</dbReference>
<dbReference type="AlphaFoldDB" id="A0A7C5YAG2"/>
<dbReference type="InterPro" id="IPR036390">
    <property type="entry name" value="WH_DNA-bd_sf"/>
</dbReference>
<feature type="domain" description="DUF7343" evidence="2">
    <location>
        <begin position="45"/>
        <end position="104"/>
    </location>
</feature>
<dbReference type="SUPFAM" id="SSF46785">
    <property type="entry name" value="Winged helix' DNA-binding domain"/>
    <property type="match status" value="1"/>
</dbReference>
<feature type="transmembrane region" description="Helical" evidence="1">
    <location>
        <begin position="12"/>
        <end position="30"/>
    </location>
</feature>
<organism evidence="3">
    <name type="scientific">Caldiarchaeum subterraneum</name>
    <dbReference type="NCBI Taxonomy" id="311458"/>
    <lineage>
        <taxon>Archaea</taxon>
        <taxon>Nitrososphaerota</taxon>
        <taxon>Candidatus Caldarchaeales</taxon>
        <taxon>Candidatus Caldarchaeaceae</taxon>
        <taxon>Candidatus Caldarchaeum</taxon>
    </lineage>
</organism>
<comment type="caution">
    <text evidence="3">The sequence shown here is derived from an EMBL/GenBank/DDBJ whole genome shotgun (WGS) entry which is preliminary data.</text>
</comment>
<dbReference type="InterPro" id="IPR055767">
    <property type="entry name" value="DUF7343"/>
</dbReference>
<dbReference type="Pfam" id="PF24034">
    <property type="entry name" value="DUF7343"/>
    <property type="match status" value="1"/>
</dbReference>
<evidence type="ECO:0000259" key="2">
    <source>
        <dbReference type="Pfam" id="PF24034"/>
    </source>
</evidence>
<accession>A0A7C5YAG2</accession>
<name>A0A7C5YAG2_CALS0</name>
<keyword evidence="1" id="KW-0812">Transmembrane</keyword>